<dbReference type="PROSITE" id="PS51736">
    <property type="entry name" value="RECOMBINASES_3"/>
    <property type="match status" value="1"/>
</dbReference>
<evidence type="ECO:0000313" key="6">
    <source>
        <dbReference type="Proteomes" id="UP001500016"/>
    </source>
</evidence>
<name>A0ABP5IX87_9ACTN</name>
<keyword evidence="2" id="KW-0238">DNA-binding</keyword>
<feature type="domain" description="Resolvase/invertase-type recombinase catalytic" evidence="4">
    <location>
        <begin position="88"/>
        <end position="224"/>
    </location>
</feature>
<dbReference type="InterPro" id="IPR056911">
    <property type="entry name" value="Phage_Znf_bind_put"/>
</dbReference>
<dbReference type="Pfam" id="PF24623">
    <property type="entry name" value="Phage_zn_bind_8"/>
    <property type="match status" value="1"/>
</dbReference>
<dbReference type="Gene3D" id="1.10.10.60">
    <property type="entry name" value="Homeodomain-like"/>
    <property type="match status" value="1"/>
</dbReference>
<dbReference type="SUPFAM" id="SSF46689">
    <property type="entry name" value="Homeodomain-like"/>
    <property type="match status" value="1"/>
</dbReference>
<dbReference type="InterPro" id="IPR009057">
    <property type="entry name" value="Homeodomain-like_sf"/>
</dbReference>
<dbReference type="CDD" id="cd00569">
    <property type="entry name" value="HTH_Hin_like"/>
    <property type="match status" value="1"/>
</dbReference>
<dbReference type="PANTHER" id="PTHR30461:SF2">
    <property type="entry name" value="SERINE RECOMBINASE PINE-RELATED"/>
    <property type="match status" value="1"/>
</dbReference>
<protein>
    <recommendedName>
        <fullName evidence="4">Resolvase/invertase-type recombinase catalytic domain-containing protein</fullName>
    </recommendedName>
</protein>
<dbReference type="InterPro" id="IPR006119">
    <property type="entry name" value="Resolv_N"/>
</dbReference>
<dbReference type="Gene3D" id="3.40.50.1390">
    <property type="entry name" value="Resolvase, N-terminal catalytic domain"/>
    <property type="match status" value="1"/>
</dbReference>
<sequence>MTVTDELDEAARADLVERKECKRCRAPAGSPCRTHMGTVATRYHTGRYEGVPGLRSGPPIRIPADRNPGTAWAAGPELPDQAPARPGDRIGYARVSGRSQDVEGQVTALTEAGCVEIYPETISTRHKEREEYPKALAALRANDILTVTRLDRLGRDMIELIVSAQDLEQRGNRLEILSGPLAGMYDPQGPGKILFVMFAAFAEIERDFIRDRTMDGLDTAAAKGKRGGRPRAVDADRLAIALARRAEGESVPSIAERIGIGRSTLYRAMDDHDRAASLAAATDLTTSRSASQ</sequence>
<dbReference type="PANTHER" id="PTHR30461">
    <property type="entry name" value="DNA-INVERTASE FROM LAMBDOID PROPHAGE"/>
    <property type="match status" value="1"/>
</dbReference>
<comment type="similarity">
    <text evidence="1">Belongs to the site-specific recombinase resolvase family.</text>
</comment>
<proteinExistence type="inferred from homology"/>
<gene>
    <name evidence="5" type="ORF">GCM10009801_82150</name>
</gene>
<accession>A0ABP5IX87</accession>
<dbReference type="InterPro" id="IPR036162">
    <property type="entry name" value="Resolvase-like_N_sf"/>
</dbReference>
<evidence type="ECO:0000256" key="1">
    <source>
        <dbReference type="ARBA" id="ARBA00009913"/>
    </source>
</evidence>
<dbReference type="CDD" id="cd03768">
    <property type="entry name" value="SR_ResInv"/>
    <property type="match status" value="1"/>
</dbReference>
<evidence type="ECO:0000259" key="4">
    <source>
        <dbReference type="PROSITE" id="PS51736"/>
    </source>
</evidence>
<dbReference type="Proteomes" id="UP001500016">
    <property type="component" value="Unassembled WGS sequence"/>
</dbReference>
<reference evidence="6" key="1">
    <citation type="journal article" date="2019" name="Int. J. Syst. Evol. Microbiol.">
        <title>The Global Catalogue of Microorganisms (GCM) 10K type strain sequencing project: providing services to taxonomists for standard genome sequencing and annotation.</title>
        <authorList>
            <consortium name="The Broad Institute Genomics Platform"/>
            <consortium name="The Broad Institute Genome Sequencing Center for Infectious Disease"/>
            <person name="Wu L."/>
            <person name="Ma J."/>
        </authorList>
    </citation>
    <scope>NUCLEOTIDE SEQUENCE [LARGE SCALE GENOMIC DNA]</scope>
    <source>
        <strain evidence="6">JCM 15478</strain>
    </source>
</reference>
<dbReference type="InterPro" id="IPR006120">
    <property type="entry name" value="Resolvase_HTH_dom"/>
</dbReference>
<dbReference type="Pfam" id="PF02796">
    <property type="entry name" value="HTH_7"/>
    <property type="match status" value="1"/>
</dbReference>
<evidence type="ECO:0000256" key="3">
    <source>
        <dbReference type="ARBA" id="ARBA00023172"/>
    </source>
</evidence>
<dbReference type="EMBL" id="BAAAPE010000048">
    <property type="protein sequence ID" value="GAA2106050.1"/>
    <property type="molecule type" value="Genomic_DNA"/>
</dbReference>
<dbReference type="InterPro" id="IPR050639">
    <property type="entry name" value="SSR_resolvase"/>
</dbReference>
<evidence type="ECO:0000256" key="2">
    <source>
        <dbReference type="ARBA" id="ARBA00023125"/>
    </source>
</evidence>
<keyword evidence="6" id="KW-1185">Reference proteome</keyword>
<dbReference type="Pfam" id="PF00239">
    <property type="entry name" value="Resolvase"/>
    <property type="match status" value="1"/>
</dbReference>
<organism evidence="5 6">
    <name type="scientific">Streptomyces albiaxialis</name>
    <dbReference type="NCBI Taxonomy" id="329523"/>
    <lineage>
        <taxon>Bacteria</taxon>
        <taxon>Bacillati</taxon>
        <taxon>Actinomycetota</taxon>
        <taxon>Actinomycetes</taxon>
        <taxon>Kitasatosporales</taxon>
        <taxon>Streptomycetaceae</taxon>
        <taxon>Streptomyces</taxon>
    </lineage>
</organism>
<evidence type="ECO:0000313" key="5">
    <source>
        <dbReference type="EMBL" id="GAA2106050.1"/>
    </source>
</evidence>
<dbReference type="SMART" id="SM00857">
    <property type="entry name" value="Resolvase"/>
    <property type="match status" value="1"/>
</dbReference>
<keyword evidence="3" id="KW-0233">DNA recombination</keyword>
<comment type="caution">
    <text evidence="5">The sequence shown here is derived from an EMBL/GenBank/DDBJ whole genome shotgun (WGS) entry which is preliminary data.</text>
</comment>
<dbReference type="SUPFAM" id="SSF53041">
    <property type="entry name" value="Resolvase-like"/>
    <property type="match status" value="1"/>
</dbReference>